<gene>
    <name evidence="1" type="ORF">V9T40_007617</name>
</gene>
<name>A0AAN9TVM1_9HEMI</name>
<evidence type="ECO:0000313" key="1">
    <source>
        <dbReference type="EMBL" id="KAK7592865.1"/>
    </source>
</evidence>
<sequence length="181" mass="20108">MWRKIELPCIREADDLFYDNVDEEGEERRGRKVWMDERGGASPVYHGVSSSKGKMRETVPKFKVERYLPLRRDADINDFMDDVVPTVRVHVVFASVSVRCASICAPQALFSKSYCSTPVVASSAGQCGRAGVSLGLGTENELLSTIVHWPCFMFGLCPPYVCARIQLILPDTKSSLKTAAD</sequence>
<dbReference type="AlphaFoldDB" id="A0AAN9TVM1"/>
<proteinExistence type="predicted"/>
<comment type="caution">
    <text evidence="1">The sequence shown here is derived from an EMBL/GenBank/DDBJ whole genome shotgun (WGS) entry which is preliminary data.</text>
</comment>
<dbReference type="EMBL" id="JBBCAQ010000020">
    <property type="protein sequence ID" value="KAK7592865.1"/>
    <property type="molecule type" value="Genomic_DNA"/>
</dbReference>
<accession>A0AAN9TVM1</accession>
<dbReference type="Proteomes" id="UP001367676">
    <property type="component" value="Unassembled WGS sequence"/>
</dbReference>
<protein>
    <submittedName>
        <fullName evidence="1">Uncharacterized protein</fullName>
    </submittedName>
</protein>
<reference evidence="1 2" key="1">
    <citation type="submission" date="2024-03" db="EMBL/GenBank/DDBJ databases">
        <title>Adaptation during the transition from Ophiocordyceps entomopathogen to insect associate is accompanied by gene loss and intensified selection.</title>
        <authorList>
            <person name="Ward C.M."/>
            <person name="Onetto C.A."/>
            <person name="Borneman A.R."/>
        </authorList>
    </citation>
    <scope>NUCLEOTIDE SEQUENCE [LARGE SCALE GENOMIC DNA]</scope>
    <source>
        <strain evidence="1">AWRI1</strain>
        <tissue evidence="1">Single Adult Female</tissue>
    </source>
</reference>
<evidence type="ECO:0000313" key="2">
    <source>
        <dbReference type="Proteomes" id="UP001367676"/>
    </source>
</evidence>
<keyword evidence="2" id="KW-1185">Reference proteome</keyword>
<organism evidence="1 2">
    <name type="scientific">Parthenolecanium corni</name>
    <dbReference type="NCBI Taxonomy" id="536013"/>
    <lineage>
        <taxon>Eukaryota</taxon>
        <taxon>Metazoa</taxon>
        <taxon>Ecdysozoa</taxon>
        <taxon>Arthropoda</taxon>
        <taxon>Hexapoda</taxon>
        <taxon>Insecta</taxon>
        <taxon>Pterygota</taxon>
        <taxon>Neoptera</taxon>
        <taxon>Paraneoptera</taxon>
        <taxon>Hemiptera</taxon>
        <taxon>Sternorrhyncha</taxon>
        <taxon>Coccoidea</taxon>
        <taxon>Coccidae</taxon>
        <taxon>Parthenolecanium</taxon>
    </lineage>
</organism>